<evidence type="ECO:0000313" key="3">
    <source>
        <dbReference type="Proteomes" id="UP000077069"/>
    </source>
</evidence>
<dbReference type="RefSeq" id="XP_018043088.1">
    <property type="nucleotide sequence ID" value="XM_018183608.1"/>
</dbReference>
<protein>
    <submittedName>
        <fullName evidence="2">Uncharacterized protein</fullName>
    </submittedName>
</protein>
<dbReference type="GeneID" id="28767094"/>
<dbReference type="InParanoid" id="A0A177CYY9"/>
<proteinExistence type="predicted"/>
<keyword evidence="3" id="KW-1185">Reference proteome</keyword>
<feature type="compositionally biased region" description="Low complexity" evidence="1">
    <location>
        <begin position="161"/>
        <end position="178"/>
    </location>
</feature>
<reference evidence="2 3" key="1">
    <citation type="submission" date="2016-05" db="EMBL/GenBank/DDBJ databases">
        <title>Comparative analysis of secretome profiles of manganese(II)-oxidizing ascomycete fungi.</title>
        <authorList>
            <consortium name="DOE Joint Genome Institute"/>
            <person name="Zeiner C.A."/>
            <person name="Purvine S.O."/>
            <person name="Zink E.M."/>
            <person name="Wu S."/>
            <person name="Pasa-Tolic L."/>
            <person name="Chaput D.L."/>
            <person name="Haridas S."/>
            <person name="Grigoriev I.V."/>
            <person name="Santelli C.M."/>
            <person name="Hansel C.M."/>
        </authorList>
    </citation>
    <scope>NUCLEOTIDE SEQUENCE [LARGE SCALE GENOMIC DNA]</scope>
    <source>
        <strain evidence="2 3">AP3s5-JAC2a</strain>
    </source>
</reference>
<feature type="region of interest" description="Disordered" evidence="1">
    <location>
        <begin position="82"/>
        <end position="131"/>
    </location>
</feature>
<dbReference type="EMBL" id="KV441548">
    <property type="protein sequence ID" value="OAG12723.1"/>
    <property type="molecule type" value="Genomic_DNA"/>
</dbReference>
<dbReference type="Proteomes" id="UP000077069">
    <property type="component" value="Unassembled WGS sequence"/>
</dbReference>
<sequence>MVDAPACPTRFCCVGPSAPFPTPVAYRCVAPLLGPLPSLFWPPSLSDMQPYSRGASAPVCHWPTVPTRFRGRGFALEASLRSAAPGATGKQTVVRSDRLPSMRSSHRRSSGGSPASVTIARPRPVHASVTTSTLPAVDSLLDRLNQARHDSADCASSGQLQPPQAAPTSSVASVSATSLQRSALDSSRRPGSRKHERGVWRCDDVFPMPPACLVSYQRRSATPQRPFSRRQCESACHCVLCLTSNQPGPEPAPLCDSTPMSSRNILPSAQSPGAIKIYYLPTLMLGKLASALARFRNIPPLRDCATCKYHVFYVTAVSPDHTGLAERIIKFPHDSGSALAEAIR</sequence>
<evidence type="ECO:0000256" key="1">
    <source>
        <dbReference type="SAM" id="MobiDB-lite"/>
    </source>
</evidence>
<dbReference type="AlphaFoldDB" id="A0A177CYY9"/>
<feature type="region of interest" description="Disordered" evidence="1">
    <location>
        <begin position="150"/>
        <end position="196"/>
    </location>
</feature>
<name>A0A177CYY9_9PLEO</name>
<gene>
    <name evidence="2" type="ORF">CC84DRAFT_1227309</name>
</gene>
<organism evidence="2 3">
    <name type="scientific">Paraphaeosphaeria sporulosa</name>
    <dbReference type="NCBI Taxonomy" id="1460663"/>
    <lineage>
        <taxon>Eukaryota</taxon>
        <taxon>Fungi</taxon>
        <taxon>Dikarya</taxon>
        <taxon>Ascomycota</taxon>
        <taxon>Pezizomycotina</taxon>
        <taxon>Dothideomycetes</taxon>
        <taxon>Pleosporomycetidae</taxon>
        <taxon>Pleosporales</taxon>
        <taxon>Massarineae</taxon>
        <taxon>Didymosphaeriaceae</taxon>
        <taxon>Paraphaeosphaeria</taxon>
    </lineage>
</organism>
<evidence type="ECO:0000313" key="2">
    <source>
        <dbReference type="EMBL" id="OAG12723.1"/>
    </source>
</evidence>
<accession>A0A177CYY9</accession>